<evidence type="ECO:0000313" key="3">
    <source>
        <dbReference type="EMBL" id="OQO02361.1"/>
    </source>
</evidence>
<dbReference type="PANTHER" id="PTHR34826">
    <property type="entry name" value="UPF0590 PROTEIN C409.17C"/>
    <property type="match status" value="1"/>
</dbReference>
<dbReference type="PANTHER" id="PTHR34826:SF2">
    <property type="entry name" value="UPF0590 PROTEIN C409.17C"/>
    <property type="match status" value="1"/>
</dbReference>
<feature type="domain" description="Domain of unknown function at the cortex 1" evidence="2">
    <location>
        <begin position="31"/>
        <end position="292"/>
    </location>
</feature>
<feature type="compositionally biased region" description="Basic and acidic residues" evidence="1">
    <location>
        <begin position="17"/>
        <end position="26"/>
    </location>
</feature>
<feature type="compositionally biased region" description="Basic and acidic residues" evidence="1">
    <location>
        <begin position="1"/>
        <end position="10"/>
    </location>
</feature>
<dbReference type="AlphaFoldDB" id="A0A1V8STL5"/>
<protein>
    <recommendedName>
        <fullName evidence="2">Domain of unknown function at the cortex 1 domain-containing protein</fullName>
    </recommendedName>
</protein>
<feature type="region of interest" description="Disordered" evidence="1">
    <location>
        <begin position="188"/>
        <end position="208"/>
    </location>
</feature>
<comment type="caution">
    <text evidence="3">The sequence shown here is derived from an EMBL/GenBank/DDBJ whole genome shotgun (WGS) entry which is preliminary data.</text>
</comment>
<evidence type="ECO:0000313" key="4">
    <source>
        <dbReference type="Proteomes" id="UP000192596"/>
    </source>
</evidence>
<proteinExistence type="predicted"/>
<dbReference type="Pfam" id="PF08588">
    <property type="entry name" value="Duc1"/>
    <property type="match status" value="1"/>
</dbReference>
<organism evidence="3 4">
    <name type="scientific">Cryoendolithus antarcticus</name>
    <dbReference type="NCBI Taxonomy" id="1507870"/>
    <lineage>
        <taxon>Eukaryota</taxon>
        <taxon>Fungi</taxon>
        <taxon>Dikarya</taxon>
        <taxon>Ascomycota</taxon>
        <taxon>Pezizomycotina</taxon>
        <taxon>Dothideomycetes</taxon>
        <taxon>Dothideomycetidae</taxon>
        <taxon>Cladosporiales</taxon>
        <taxon>Cladosporiaceae</taxon>
        <taxon>Cryoendolithus</taxon>
    </lineage>
</organism>
<keyword evidence="4" id="KW-1185">Reference proteome</keyword>
<feature type="compositionally biased region" description="Polar residues" evidence="1">
    <location>
        <begin position="405"/>
        <end position="419"/>
    </location>
</feature>
<sequence>MASLIKDKLKSATGHNAAEDAEAKREADKYRLQVTAGGSYDKATHRPVAVNTGEATYFENKHLRGKVQVRIRNFQGLPSTSPSSSPYFEDPHHAKDQYSLAFSFVPKHDIPSLNAVWGNDFDHPVRDRLPPGFNTAFKIVKDFIDPGLSCDAYADEPWLYGPALSSWFALVVGDKIGQDADFPAPRENAAMEEGGQGSGSEVRQHLGLPENNEKRRKHFLSAAHRESFTFENGRLYQADFYNPYLDFGNFSLKLPGFSLKVIKYVDEKSHCLRYVFKDRESGEVYMNVNFELLMGKEVDDALAREKSGMRTSQVRAGAVEGVEEQSQAGAMKENTSDSAPKAPQQHSTNVNGVAEISQPGSVTKYAAPTDAREAPRVANVTESTPDTFPNLTDCRSAPDAAVSTPEASVQNTAPDNDQVSEISELLQASATSDRRSDARGIL</sequence>
<reference evidence="4" key="1">
    <citation type="submission" date="2017-03" db="EMBL/GenBank/DDBJ databases">
        <title>Genomes of endolithic fungi from Antarctica.</title>
        <authorList>
            <person name="Coleine C."/>
            <person name="Masonjones S."/>
            <person name="Stajich J.E."/>
        </authorList>
    </citation>
    <scope>NUCLEOTIDE SEQUENCE [LARGE SCALE GENOMIC DNA]</scope>
    <source>
        <strain evidence="4">CCFEE 5527</strain>
    </source>
</reference>
<name>A0A1V8STL5_9PEZI</name>
<dbReference type="InParanoid" id="A0A1V8STL5"/>
<gene>
    <name evidence="3" type="ORF">B0A48_11915</name>
</gene>
<dbReference type="EMBL" id="NAJO01000028">
    <property type="protein sequence ID" value="OQO02361.1"/>
    <property type="molecule type" value="Genomic_DNA"/>
</dbReference>
<dbReference type="Proteomes" id="UP000192596">
    <property type="component" value="Unassembled WGS sequence"/>
</dbReference>
<dbReference type="STRING" id="1507870.A0A1V8STL5"/>
<evidence type="ECO:0000259" key="2">
    <source>
        <dbReference type="Pfam" id="PF08588"/>
    </source>
</evidence>
<evidence type="ECO:0000256" key="1">
    <source>
        <dbReference type="SAM" id="MobiDB-lite"/>
    </source>
</evidence>
<feature type="region of interest" description="Disordered" evidence="1">
    <location>
        <begin position="305"/>
        <end position="419"/>
    </location>
</feature>
<feature type="compositionally biased region" description="Polar residues" evidence="1">
    <location>
        <begin position="380"/>
        <end position="390"/>
    </location>
</feature>
<accession>A0A1V8STL5</accession>
<dbReference type="InterPro" id="IPR013897">
    <property type="entry name" value="Duc1"/>
</dbReference>
<feature type="region of interest" description="Disordered" evidence="1">
    <location>
        <begin position="1"/>
        <end position="26"/>
    </location>
</feature>
<dbReference type="OrthoDB" id="2119945at2759"/>